<dbReference type="GO" id="GO:0031177">
    <property type="term" value="F:phosphopantetheine binding"/>
    <property type="evidence" value="ECO:0007669"/>
    <property type="project" value="TreeGrafter"/>
</dbReference>
<dbReference type="Proteomes" id="UP000001062">
    <property type="component" value="Chromosome"/>
</dbReference>
<dbReference type="GO" id="GO:0043041">
    <property type="term" value="P:amino acid activation for nonribosomal peptide biosynthetic process"/>
    <property type="evidence" value="ECO:0007669"/>
    <property type="project" value="TreeGrafter"/>
</dbReference>
<dbReference type="Gene3D" id="1.10.1200.10">
    <property type="entry name" value="ACP-like"/>
    <property type="match status" value="1"/>
</dbReference>
<dbReference type="STRING" id="717774.Marme_2738"/>
<protein>
    <submittedName>
        <fullName evidence="3">Phenylalanine racemase (ATP-hydrolyzing)</fullName>
        <ecNumber evidence="3">5.1.1.11</ecNumber>
    </submittedName>
</protein>
<evidence type="ECO:0000313" key="4">
    <source>
        <dbReference type="Proteomes" id="UP000001062"/>
    </source>
</evidence>
<keyword evidence="4" id="KW-1185">Reference proteome</keyword>
<dbReference type="GO" id="GO:0005737">
    <property type="term" value="C:cytoplasm"/>
    <property type="evidence" value="ECO:0007669"/>
    <property type="project" value="TreeGrafter"/>
</dbReference>
<feature type="domain" description="Carrier" evidence="2">
    <location>
        <begin position="192"/>
        <end position="267"/>
    </location>
</feature>
<name>F2JYD5_MARM1</name>
<dbReference type="Gene3D" id="3.30.559.30">
    <property type="entry name" value="Nonribosomal peptide synthetase, condensation domain"/>
    <property type="match status" value="1"/>
</dbReference>
<evidence type="ECO:0000313" key="3">
    <source>
        <dbReference type="EMBL" id="ADZ91966.1"/>
    </source>
</evidence>
<dbReference type="PROSITE" id="PS50075">
    <property type="entry name" value="CARRIER"/>
    <property type="match status" value="1"/>
</dbReference>
<dbReference type="GO" id="GO:0044550">
    <property type="term" value="P:secondary metabolite biosynthetic process"/>
    <property type="evidence" value="ECO:0007669"/>
    <property type="project" value="TreeGrafter"/>
</dbReference>
<dbReference type="Gene3D" id="3.30.559.10">
    <property type="entry name" value="Chloramphenicol acetyltransferase-like domain"/>
    <property type="match status" value="2"/>
</dbReference>
<dbReference type="KEGG" id="mme:Marme_2738"/>
<dbReference type="EC" id="5.1.1.11" evidence="3"/>
<reference evidence="3 4" key="1">
    <citation type="journal article" date="2012" name="Stand. Genomic Sci.">
        <title>Complete genome sequence of the melanogenic marine bacterium Marinomonas mediterranea type strain (MMB-1(T)).</title>
        <authorList>
            <person name="Lucas-Elio P."/>
            <person name="Goodwin L."/>
            <person name="Woyke T."/>
            <person name="Pitluck S."/>
            <person name="Nolan M."/>
            <person name="Kyrpides N.C."/>
            <person name="Detter J.C."/>
            <person name="Copeland A."/>
            <person name="Teshima H."/>
            <person name="Bruce D."/>
            <person name="Detter C."/>
            <person name="Tapia R."/>
            <person name="Han S."/>
            <person name="Land M.L."/>
            <person name="Ivanova N."/>
            <person name="Mikhailova N."/>
            <person name="Johnston A.W."/>
            <person name="Sanchez-Amat A."/>
        </authorList>
    </citation>
    <scope>NUCLEOTIDE SEQUENCE [LARGE SCALE GENOMIC DNA]</scope>
    <source>
        <strain evidence="4">ATCC 700492 / JCM 21426 / NBRC 103028 / MMB-1</strain>
    </source>
</reference>
<dbReference type="Pfam" id="PF00550">
    <property type="entry name" value="PP-binding"/>
    <property type="match status" value="1"/>
</dbReference>
<dbReference type="eggNOG" id="COG1020">
    <property type="taxonomic scope" value="Bacteria"/>
</dbReference>
<evidence type="ECO:0000256" key="1">
    <source>
        <dbReference type="SAM" id="MobiDB-lite"/>
    </source>
</evidence>
<dbReference type="InterPro" id="IPR036736">
    <property type="entry name" value="ACP-like_sf"/>
</dbReference>
<dbReference type="PATRIC" id="fig|717774.3.peg.2824"/>
<gene>
    <name evidence="3" type="ordered locus">Marme_2738</name>
</gene>
<dbReference type="InterPro" id="IPR001242">
    <property type="entry name" value="Condensation_dom"/>
</dbReference>
<dbReference type="Pfam" id="PF00668">
    <property type="entry name" value="Condensation"/>
    <property type="match status" value="1"/>
</dbReference>
<feature type="compositionally biased region" description="Polar residues" evidence="1">
    <location>
        <begin position="179"/>
        <end position="190"/>
    </location>
</feature>
<keyword evidence="3" id="KW-0413">Isomerase</keyword>
<dbReference type="SUPFAM" id="SSF52777">
    <property type="entry name" value="CoA-dependent acyltransferases"/>
    <property type="match status" value="3"/>
</dbReference>
<sequence>MFLQASDICEETPSSVTDYEERIWLLQLQQPEEVSRSISAWKLSEDINLDALEGAILKVIEDVPSLSCRYDFNDEGEVVKYYVRDENFSLSTFSIEVEIPHYLSQRAAFDWQADQHPPCYAAIVYALQERILVLEYHPILGEITSLEGIIDKITQQYQLLLTKDNSIYTSPFERPLEPSQENQSTNNVSPSEDADSVANLILDEFRSVLHEPNLSLEDDFFDWGGHSLLATRVIGKLNQNYGFELNFNDFFRSATAKALALQVSSTNSTLSQQAEPILHHADSAPLTLAQDFLWQAYSGYDFSPIYNLPFAITFLNEVDESTFYKAFEDVLIRHSGLRTQFQVQKGEVTQKIVSSDDLSDYKWFWRSDESDGITLSDEAGYKFDLTQELPLRVRFMARSGGKPQVLSMLVHHMVIDEWSLNTIMQDLSKAYLSRSSDELPYWSEPVPSISEFARSQAQQGVNADHLRYWTKQLEGASKGLNLVHLEPDPSRQEKTGSISSSAEWAELNLGLDAFSKLTTVARQYQTSLFGVLYSAIALSLHSYSDSDEVVIGTSASGRTEANFFDTVGYFTTMVAHRVRFNQHRSVAGLVTSVSEQINDSMSYADIPINLIQEAVGCPIEEGLMFDVYVHIHSNNALNGALKSASGDLFYQQIPPEKNDSMFGLHFEIMDDVLPNGEHSLRIIITYQRERYSKSQIEQLSSRLSQILNRVYVDDLQDLALEQFYSY</sequence>
<dbReference type="PANTHER" id="PTHR45527">
    <property type="entry name" value="NONRIBOSOMAL PEPTIDE SYNTHETASE"/>
    <property type="match status" value="1"/>
</dbReference>
<evidence type="ECO:0000259" key="2">
    <source>
        <dbReference type="PROSITE" id="PS50075"/>
    </source>
</evidence>
<dbReference type="OrthoDB" id="9757559at2"/>
<dbReference type="EMBL" id="CP002583">
    <property type="protein sequence ID" value="ADZ91966.1"/>
    <property type="molecule type" value="Genomic_DNA"/>
</dbReference>
<accession>F2JYD5</accession>
<dbReference type="GO" id="GO:0047462">
    <property type="term" value="F:phenylalanine racemase (ATP-hydrolyzing) activity"/>
    <property type="evidence" value="ECO:0007669"/>
    <property type="project" value="UniProtKB-EC"/>
</dbReference>
<dbReference type="AlphaFoldDB" id="F2JYD5"/>
<dbReference type="InterPro" id="IPR009081">
    <property type="entry name" value="PP-bd_ACP"/>
</dbReference>
<dbReference type="HOGENOM" id="CLU_000022_52_2_6"/>
<dbReference type="SUPFAM" id="SSF47336">
    <property type="entry name" value="ACP-like"/>
    <property type="match status" value="1"/>
</dbReference>
<dbReference type="PANTHER" id="PTHR45527:SF1">
    <property type="entry name" value="FATTY ACID SYNTHASE"/>
    <property type="match status" value="1"/>
</dbReference>
<feature type="region of interest" description="Disordered" evidence="1">
    <location>
        <begin position="171"/>
        <end position="192"/>
    </location>
</feature>
<dbReference type="InterPro" id="IPR023213">
    <property type="entry name" value="CAT-like_dom_sf"/>
</dbReference>
<organism evidence="3 4">
    <name type="scientific">Marinomonas mediterranea (strain ATCC 700492 / JCM 21426 / NBRC 103028 / MMB-1)</name>
    <dbReference type="NCBI Taxonomy" id="717774"/>
    <lineage>
        <taxon>Bacteria</taxon>
        <taxon>Pseudomonadati</taxon>
        <taxon>Pseudomonadota</taxon>
        <taxon>Gammaproteobacteria</taxon>
        <taxon>Oceanospirillales</taxon>
        <taxon>Oceanospirillaceae</taxon>
        <taxon>Marinomonas</taxon>
    </lineage>
</organism>
<proteinExistence type="predicted"/>